<keyword evidence="8 11" id="KW-0689">Ribosomal protein</keyword>
<comment type="subunit">
    <text evidence="2 11">Part of the 50S ribosomal subunit.</text>
</comment>
<evidence type="ECO:0000256" key="10">
    <source>
        <dbReference type="ARBA" id="ARBA00045545"/>
    </source>
</evidence>
<dbReference type="InterPro" id="IPR023673">
    <property type="entry name" value="Ribosomal_uL1_CS"/>
</dbReference>
<evidence type="ECO:0000256" key="8">
    <source>
        <dbReference type="ARBA" id="ARBA00022980"/>
    </source>
</evidence>
<gene>
    <name evidence="11" type="primary">rpl1</name>
    <name evidence="13" type="ORF">SAMN04488696_1946</name>
</gene>
<keyword evidence="3 11" id="KW-0678">Repressor</keyword>
<evidence type="ECO:0000256" key="12">
    <source>
        <dbReference type="RuleBase" id="RU000659"/>
    </source>
</evidence>
<protein>
    <recommendedName>
        <fullName evidence="11">Large ribosomal subunit protein uL1</fullName>
    </recommendedName>
</protein>
<keyword evidence="4 11" id="KW-0820">tRNA-binding</keyword>
<dbReference type="InterPro" id="IPR028364">
    <property type="entry name" value="Ribosomal_uL1/biogenesis"/>
</dbReference>
<dbReference type="SUPFAM" id="SSF56808">
    <property type="entry name" value="Ribosomal protein L1"/>
    <property type="match status" value="1"/>
</dbReference>
<keyword evidence="5 11" id="KW-0699">rRNA-binding</keyword>
<evidence type="ECO:0000256" key="6">
    <source>
        <dbReference type="ARBA" id="ARBA00022845"/>
    </source>
</evidence>
<dbReference type="GO" id="GO:0019843">
    <property type="term" value="F:rRNA binding"/>
    <property type="evidence" value="ECO:0007669"/>
    <property type="project" value="UniProtKB-UniRule"/>
</dbReference>
<dbReference type="CDD" id="cd00403">
    <property type="entry name" value="Ribosomal_L1"/>
    <property type="match status" value="1"/>
</dbReference>
<dbReference type="PROSITE" id="PS01199">
    <property type="entry name" value="RIBOSOMAL_L1"/>
    <property type="match status" value="1"/>
</dbReference>
<dbReference type="GO" id="GO:0000049">
    <property type="term" value="F:tRNA binding"/>
    <property type="evidence" value="ECO:0007669"/>
    <property type="project" value="UniProtKB-KW"/>
</dbReference>
<comment type="function">
    <text evidence="11">Binds directly to 23S rRNA. Probably involved in E site tRNA release.</text>
</comment>
<evidence type="ECO:0000313" key="13">
    <source>
        <dbReference type="EMBL" id="SFM66406.1"/>
    </source>
</evidence>
<dbReference type="RefSeq" id="WP_091936413.1">
    <property type="nucleotide sequence ID" value="NZ_FOUJ01000004.1"/>
</dbReference>
<dbReference type="InterPro" id="IPR023674">
    <property type="entry name" value="Ribosomal_uL1-like"/>
</dbReference>
<dbReference type="Gene3D" id="3.30.190.20">
    <property type="match status" value="1"/>
</dbReference>
<keyword evidence="7 11" id="KW-0694">RNA-binding</keyword>
<organism evidence="13 14">
    <name type="scientific">Methanolobus profundi</name>
    <dbReference type="NCBI Taxonomy" id="487685"/>
    <lineage>
        <taxon>Archaea</taxon>
        <taxon>Methanobacteriati</taxon>
        <taxon>Methanobacteriota</taxon>
        <taxon>Stenosarchaea group</taxon>
        <taxon>Methanomicrobia</taxon>
        <taxon>Methanosarcinales</taxon>
        <taxon>Methanosarcinaceae</taxon>
        <taxon>Methanolobus</taxon>
    </lineage>
</organism>
<comment type="function">
    <text evidence="11">Protein L1 is also a translational repressor protein, it controls the translation of its operon by binding to its mRNA.</text>
</comment>
<dbReference type="HAMAP" id="MF_01318_A">
    <property type="entry name" value="Ribosomal_uL1_A"/>
    <property type="match status" value="1"/>
</dbReference>
<dbReference type="GO" id="GO:0003735">
    <property type="term" value="F:structural constituent of ribosome"/>
    <property type="evidence" value="ECO:0007669"/>
    <property type="project" value="InterPro"/>
</dbReference>
<dbReference type="AlphaFoldDB" id="A0A1I4SPJ7"/>
<evidence type="ECO:0000256" key="4">
    <source>
        <dbReference type="ARBA" id="ARBA00022555"/>
    </source>
</evidence>
<comment type="function">
    <text evidence="10">Probably involved in E site tRNA release. Binds directly to 23S rRNA.</text>
</comment>
<keyword evidence="14" id="KW-1185">Reference proteome</keyword>
<evidence type="ECO:0000256" key="11">
    <source>
        <dbReference type="HAMAP-Rule" id="MF_01318"/>
    </source>
</evidence>
<dbReference type="Proteomes" id="UP000198535">
    <property type="component" value="Unassembled WGS sequence"/>
</dbReference>
<dbReference type="InterPro" id="IPR002143">
    <property type="entry name" value="Ribosomal_uL1"/>
</dbReference>
<keyword evidence="6 11" id="KW-0810">Translation regulation</keyword>
<dbReference type="GO" id="GO:0006417">
    <property type="term" value="P:regulation of translation"/>
    <property type="evidence" value="ECO:0007669"/>
    <property type="project" value="UniProtKB-KW"/>
</dbReference>
<dbReference type="InterPro" id="IPR023669">
    <property type="entry name" value="Ribosomal_uL1_arc"/>
</dbReference>
<comment type="similarity">
    <text evidence="1 11 12">Belongs to the universal ribosomal protein uL1 family.</text>
</comment>
<dbReference type="PIRSF" id="PIRSF002155">
    <property type="entry name" value="Ribosomal_L1"/>
    <property type="match status" value="1"/>
</dbReference>
<evidence type="ECO:0000256" key="3">
    <source>
        <dbReference type="ARBA" id="ARBA00022491"/>
    </source>
</evidence>
<evidence type="ECO:0000256" key="7">
    <source>
        <dbReference type="ARBA" id="ARBA00022884"/>
    </source>
</evidence>
<dbReference type="EMBL" id="FOUJ01000004">
    <property type="protein sequence ID" value="SFM66406.1"/>
    <property type="molecule type" value="Genomic_DNA"/>
</dbReference>
<evidence type="ECO:0000256" key="1">
    <source>
        <dbReference type="ARBA" id="ARBA00010531"/>
    </source>
</evidence>
<dbReference type="PANTHER" id="PTHR36427">
    <property type="entry name" value="54S RIBOSOMAL PROTEIN L1, MITOCHONDRIAL"/>
    <property type="match status" value="1"/>
</dbReference>
<dbReference type="PANTHER" id="PTHR36427:SF3">
    <property type="entry name" value="LARGE RIBOSOMAL SUBUNIT PROTEIN UL1M"/>
    <property type="match status" value="1"/>
</dbReference>
<dbReference type="OrthoDB" id="10382at2157"/>
<dbReference type="GO" id="GO:0006412">
    <property type="term" value="P:translation"/>
    <property type="evidence" value="ECO:0007669"/>
    <property type="project" value="UniProtKB-UniRule"/>
</dbReference>
<dbReference type="Gene3D" id="3.40.50.790">
    <property type="match status" value="1"/>
</dbReference>
<dbReference type="GO" id="GO:0015934">
    <property type="term" value="C:large ribosomal subunit"/>
    <property type="evidence" value="ECO:0007669"/>
    <property type="project" value="InterPro"/>
</dbReference>
<dbReference type="STRING" id="487685.SAMN04488696_1946"/>
<dbReference type="Pfam" id="PF00687">
    <property type="entry name" value="Ribosomal_L1"/>
    <property type="match status" value="1"/>
</dbReference>
<accession>A0A1I4SPJ7</accession>
<evidence type="ECO:0000313" key="14">
    <source>
        <dbReference type="Proteomes" id="UP000198535"/>
    </source>
</evidence>
<reference evidence="14" key="1">
    <citation type="submission" date="2016-10" db="EMBL/GenBank/DDBJ databases">
        <authorList>
            <person name="Varghese N."/>
            <person name="Submissions S."/>
        </authorList>
    </citation>
    <scope>NUCLEOTIDE SEQUENCE [LARGE SCALE GENOMIC DNA]</scope>
    <source>
        <strain evidence="14">Mob M</strain>
    </source>
</reference>
<name>A0A1I4SPJ7_9EURY</name>
<evidence type="ECO:0000256" key="9">
    <source>
        <dbReference type="ARBA" id="ARBA00023274"/>
    </source>
</evidence>
<dbReference type="InterPro" id="IPR016095">
    <property type="entry name" value="Ribosomal_uL1_3-a/b-sand"/>
</dbReference>
<keyword evidence="9 11" id="KW-0687">Ribonucleoprotein</keyword>
<dbReference type="NCBIfam" id="NF003244">
    <property type="entry name" value="PRK04203.1"/>
    <property type="match status" value="1"/>
</dbReference>
<dbReference type="FunFam" id="3.40.50.790:FF:000005">
    <property type="entry name" value="50S ribosomal protein L1"/>
    <property type="match status" value="1"/>
</dbReference>
<proteinExistence type="inferred from homology"/>
<sequence>MADETTVEAIKKLLAESPERKFPEGVELAINLKNLDMSQPKNRVDEEILLPHGLGKDLKIAVFAKGEVGLQAKEAGAESVFSEEDLAEMAEDKARARSVANEFDFFIAEVQYMAQIGKALGAILGPRGKMPTPLPPGKNVGDLINSARSSIRVRSKDKLTFHVSVGRRDMDIQKLAENIETVLSRVEGALEKGKHNVKSIYITSTMGKSVRVL</sequence>
<evidence type="ECO:0000256" key="2">
    <source>
        <dbReference type="ARBA" id="ARBA00011838"/>
    </source>
</evidence>
<evidence type="ECO:0000256" key="5">
    <source>
        <dbReference type="ARBA" id="ARBA00022730"/>
    </source>
</evidence>